<comment type="caution">
    <text evidence="1">The sequence shown here is derived from an EMBL/GenBank/DDBJ whole genome shotgun (WGS) entry which is preliminary data.</text>
</comment>
<evidence type="ECO:0000313" key="1">
    <source>
        <dbReference type="EMBL" id="CAG8834301.1"/>
    </source>
</evidence>
<reference evidence="1 2" key="1">
    <citation type="submission" date="2021-06" db="EMBL/GenBank/DDBJ databases">
        <authorList>
            <person name="Kallberg Y."/>
            <person name="Tangrot J."/>
            <person name="Rosling A."/>
        </authorList>
    </citation>
    <scope>NUCLEOTIDE SEQUENCE [LARGE SCALE GENOMIC DNA]</scope>
    <source>
        <strain evidence="1 2">120-4 pot B 10/14</strain>
    </source>
</reference>
<name>A0ABN7WM22_GIGMA</name>
<keyword evidence="2" id="KW-1185">Reference proteome</keyword>
<accession>A0ABN7WM22</accession>
<protein>
    <submittedName>
        <fullName evidence="1">31388_t:CDS:1</fullName>
    </submittedName>
</protein>
<organism evidence="1 2">
    <name type="scientific">Gigaspora margarita</name>
    <dbReference type="NCBI Taxonomy" id="4874"/>
    <lineage>
        <taxon>Eukaryota</taxon>
        <taxon>Fungi</taxon>
        <taxon>Fungi incertae sedis</taxon>
        <taxon>Mucoromycota</taxon>
        <taxon>Glomeromycotina</taxon>
        <taxon>Glomeromycetes</taxon>
        <taxon>Diversisporales</taxon>
        <taxon>Gigasporaceae</taxon>
        <taxon>Gigaspora</taxon>
    </lineage>
</organism>
<gene>
    <name evidence="1" type="ORF">GMARGA_LOCUS31984</name>
</gene>
<dbReference type="EMBL" id="CAJVQB010049085">
    <property type="protein sequence ID" value="CAG8834301.1"/>
    <property type="molecule type" value="Genomic_DNA"/>
</dbReference>
<dbReference type="Proteomes" id="UP000789901">
    <property type="component" value="Unassembled WGS sequence"/>
</dbReference>
<sequence>MLVKVNKNNENILLQQMEQTNMNVQTQLAKATIVDNEDTSKQSWVKMMNKDSDNLKNITNATNPWVFPNTSETNIEYTNTENDILHDKKEEAQLGLKSLLDNCFLENIDDILGLPNRK</sequence>
<proteinExistence type="predicted"/>
<evidence type="ECO:0000313" key="2">
    <source>
        <dbReference type="Proteomes" id="UP000789901"/>
    </source>
</evidence>